<dbReference type="AlphaFoldDB" id="A0AAV5TYB4"/>
<organism evidence="1 2">
    <name type="scientific">Pristionchus entomophagus</name>
    <dbReference type="NCBI Taxonomy" id="358040"/>
    <lineage>
        <taxon>Eukaryota</taxon>
        <taxon>Metazoa</taxon>
        <taxon>Ecdysozoa</taxon>
        <taxon>Nematoda</taxon>
        <taxon>Chromadorea</taxon>
        <taxon>Rhabditida</taxon>
        <taxon>Rhabditina</taxon>
        <taxon>Diplogasteromorpha</taxon>
        <taxon>Diplogasteroidea</taxon>
        <taxon>Neodiplogasteridae</taxon>
        <taxon>Pristionchus</taxon>
    </lineage>
</organism>
<proteinExistence type="predicted"/>
<gene>
    <name evidence="1" type="ORF">PENTCL1PPCAC_21404</name>
</gene>
<reference evidence="1" key="1">
    <citation type="submission" date="2023-10" db="EMBL/GenBank/DDBJ databases">
        <title>Genome assembly of Pristionchus species.</title>
        <authorList>
            <person name="Yoshida K."/>
            <person name="Sommer R.J."/>
        </authorList>
    </citation>
    <scope>NUCLEOTIDE SEQUENCE</scope>
    <source>
        <strain evidence="1">RS0144</strain>
    </source>
</reference>
<comment type="caution">
    <text evidence="1">The sequence shown here is derived from an EMBL/GenBank/DDBJ whole genome shotgun (WGS) entry which is preliminary data.</text>
</comment>
<dbReference type="EMBL" id="BTSX01000005">
    <property type="protein sequence ID" value="GMS99229.1"/>
    <property type="molecule type" value="Genomic_DNA"/>
</dbReference>
<evidence type="ECO:0000313" key="1">
    <source>
        <dbReference type="EMBL" id="GMS99229.1"/>
    </source>
</evidence>
<dbReference type="Proteomes" id="UP001432027">
    <property type="component" value="Unassembled WGS sequence"/>
</dbReference>
<feature type="non-terminal residue" evidence="1">
    <location>
        <position position="1"/>
    </location>
</feature>
<name>A0AAV5TYB4_9BILA</name>
<sequence>CDLWESMTGGGRTDWDGLFNNDTNYWMLVGQTFKAVHSMNCLEEWQNSTLYRRFLEENFFGENTAIRLDQMSQIARRRVEGQWRELHRLFFNYPLNLTDHRFNLLADTVLRMEKDDLISGDEYSYIFESFNINF</sequence>
<accession>A0AAV5TYB4</accession>
<keyword evidence="2" id="KW-1185">Reference proteome</keyword>
<protein>
    <submittedName>
        <fullName evidence="1">Uncharacterized protein</fullName>
    </submittedName>
</protein>
<evidence type="ECO:0000313" key="2">
    <source>
        <dbReference type="Proteomes" id="UP001432027"/>
    </source>
</evidence>